<name>A0A507ARR4_9PEZI</name>
<organism evidence="2 3">
    <name type="scientific">Thyridium curvatum</name>
    <dbReference type="NCBI Taxonomy" id="1093900"/>
    <lineage>
        <taxon>Eukaryota</taxon>
        <taxon>Fungi</taxon>
        <taxon>Dikarya</taxon>
        <taxon>Ascomycota</taxon>
        <taxon>Pezizomycotina</taxon>
        <taxon>Sordariomycetes</taxon>
        <taxon>Sordariomycetidae</taxon>
        <taxon>Thyridiales</taxon>
        <taxon>Thyridiaceae</taxon>
        <taxon>Thyridium</taxon>
    </lineage>
</organism>
<sequence length="63" mass="6659">MGFFKRNGGQGVTEATRAAGSGLAAVLPENPKPWYRTAHLIQLNLILLVPLMSSASVGYDGKS</sequence>
<gene>
    <name evidence="1" type="ORF">E0L32_001524</name>
    <name evidence="2" type="ORF">E0L32_001674</name>
</gene>
<dbReference type="Proteomes" id="UP000319257">
    <property type="component" value="Unassembled WGS sequence"/>
</dbReference>
<dbReference type="RefSeq" id="XP_030990775.1">
    <property type="nucleotide sequence ID" value="XM_031135613.1"/>
</dbReference>
<dbReference type="AlphaFoldDB" id="A0A507ARR4"/>
<evidence type="ECO:0000313" key="3">
    <source>
        <dbReference type="Proteomes" id="UP000319257"/>
    </source>
</evidence>
<evidence type="ECO:0000313" key="1">
    <source>
        <dbReference type="EMBL" id="TPX09064.1"/>
    </source>
</evidence>
<protein>
    <submittedName>
        <fullName evidence="2">Uncharacterized protein</fullName>
    </submittedName>
</protein>
<dbReference type="GeneID" id="41968971"/>
<dbReference type="EMBL" id="SKBQ01000006">
    <property type="protein sequence ID" value="TPX09064.1"/>
    <property type="molecule type" value="Genomic_DNA"/>
</dbReference>
<evidence type="ECO:0000313" key="2">
    <source>
        <dbReference type="EMBL" id="TPX09214.1"/>
    </source>
</evidence>
<dbReference type="InParanoid" id="A0A507ARR4"/>
<comment type="caution">
    <text evidence="2">The sequence shown here is derived from an EMBL/GenBank/DDBJ whole genome shotgun (WGS) entry which is preliminary data.</text>
</comment>
<dbReference type="EMBL" id="SKBQ01000006">
    <property type="protein sequence ID" value="TPX09214.1"/>
    <property type="molecule type" value="Genomic_DNA"/>
</dbReference>
<accession>A0A507ARR4</accession>
<reference evidence="2 3" key="1">
    <citation type="submission" date="2019-06" db="EMBL/GenBank/DDBJ databases">
        <title>Draft genome sequence of the filamentous fungus Phialemoniopsis curvata isolated from diesel fuel.</title>
        <authorList>
            <person name="Varaljay V.A."/>
            <person name="Lyon W.J."/>
            <person name="Crouch A.L."/>
            <person name="Drake C.E."/>
            <person name="Hollomon J.M."/>
            <person name="Nadeau L.J."/>
            <person name="Nunn H.S."/>
            <person name="Stevenson B.S."/>
            <person name="Bojanowski C.L."/>
            <person name="Crookes-Goodson W.J."/>
        </authorList>
    </citation>
    <scope>NUCLEOTIDE SEQUENCE [LARGE SCALE GENOMIC DNA]</scope>
    <source>
        <strain evidence="2 3">D216</strain>
    </source>
</reference>
<keyword evidence="3" id="KW-1185">Reference proteome</keyword>
<proteinExistence type="predicted"/>